<dbReference type="Pfam" id="PF01909">
    <property type="entry name" value="NTP_transf_2"/>
    <property type="match status" value="1"/>
</dbReference>
<dbReference type="Proteomes" id="UP000651120">
    <property type="component" value="Unassembled WGS sequence"/>
</dbReference>
<dbReference type="SUPFAM" id="SSF81301">
    <property type="entry name" value="Nucleotidyltransferase"/>
    <property type="match status" value="1"/>
</dbReference>
<reference evidence="2" key="1">
    <citation type="journal article" date="2020" name="bioRxiv">
        <title>A rank-normalized archaeal taxonomy based on genome phylogeny resolves widespread incomplete and uneven classifications.</title>
        <authorList>
            <person name="Rinke C."/>
            <person name="Chuvochina M."/>
            <person name="Mussig A.J."/>
            <person name="Chaumeil P.-A."/>
            <person name="Waite D.W."/>
            <person name="Whitman W.B."/>
            <person name="Parks D.H."/>
            <person name="Hugenholtz P."/>
        </authorList>
    </citation>
    <scope>NUCLEOTIDE SEQUENCE</scope>
    <source>
        <strain evidence="2">UBA8839</strain>
    </source>
</reference>
<proteinExistence type="predicted"/>
<dbReference type="PANTHER" id="PTHR43449">
    <property type="entry name" value="NUCLEOTIDYLTRANSFERASE"/>
    <property type="match status" value="1"/>
</dbReference>
<gene>
    <name evidence="2" type="ORF">HA333_04040</name>
</gene>
<dbReference type="InterPro" id="IPR002934">
    <property type="entry name" value="Polymerase_NTP_transf_dom"/>
</dbReference>
<evidence type="ECO:0000259" key="1">
    <source>
        <dbReference type="Pfam" id="PF01909"/>
    </source>
</evidence>
<dbReference type="RefSeq" id="WP_011008277.1">
    <property type="nucleotide sequence ID" value="NZ_DAIOPL010000001.1"/>
</dbReference>
<sequence>MGKAKSALKSQTRALELARSAVNSAVSICRARGCKIAAAYLVGSRARGDYREDSDIDLVLIVEGVEGLNALQRLELFKEALQPNVELRVYSPSEWHSDSPWMRELRREALPLY</sequence>
<dbReference type="EMBL" id="DUJP01000017">
    <property type="protein sequence ID" value="HII46632.1"/>
    <property type="molecule type" value="Genomic_DNA"/>
</dbReference>
<evidence type="ECO:0000313" key="2">
    <source>
        <dbReference type="EMBL" id="HII46632.1"/>
    </source>
</evidence>
<accession>A0A832WIS6</accession>
<protein>
    <submittedName>
        <fullName evidence="2">Nucleotidyltransferase domain-containing protein</fullName>
    </submittedName>
</protein>
<dbReference type="Gene3D" id="3.30.460.10">
    <property type="entry name" value="Beta Polymerase, domain 2"/>
    <property type="match status" value="1"/>
</dbReference>
<name>A0A832WIS6_9CREN</name>
<comment type="caution">
    <text evidence="2">The sequence shown here is derived from an EMBL/GenBank/DDBJ whole genome shotgun (WGS) entry which is preliminary data.</text>
</comment>
<dbReference type="PANTHER" id="PTHR43449:SF1">
    <property type="entry name" value="POLYMERASE BETA NUCLEOTIDYLTRANSFERASE DOMAIN-CONTAINING PROTEIN"/>
    <property type="match status" value="1"/>
</dbReference>
<keyword evidence="2" id="KW-0808">Transferase</keyword>
<dbReference type="GeneID" id="1464129"/>
<dbReference type="CDD" id="cd05403">
    <property type="entry name" value="NT_KNTase_like"/>
    <property type="match status" value="1"/>
</dbReference>
<evidence type="ECO:0000313" key="3">
    <source>
        <dbReference type="Proteomes" id="UP000651120"/>
    </source>
</evidence>
<dbReference type="InterPro" id="IPR043519">
    <property type="entry name" value="NT_sf"/>
</dbReference>
<dbReference type="AlphaFoldDB" id="A0A832WIS6"/>
<organism evidence="2 3">
    <name type="scientific">Pyrobaculum aerophilum</name>
    <dbReference type="NCBI Taxonomy" id="13773"/>
    <lineage>
        <taxon>Archaea</taxon>
        <taxon>Thermoproteota</taxon>
        <taxon>Thermoprotei</taxon>
        <taxon>Thermoproteales</taxon>
        <taxon>Thermoproteaceae</taxon>
        <taxon>Pyrobaculum</taxon>
    </lineage>
</organism>
<dbReference type="GO" id="GO:0016779">
    <property type="term" value="F:nucleotidyltransferase activity"/>
    <property type="evidence" value="ECO:0007669"/>
    <property type="project" value="InterPro"/>
</dbReference>
<feature type="domain" description="Polymerase nucleotidyl transferase" evidence="1">
    <location>
        <begin position="31"/>
        <end position="96"/>
    </location>
</feature>